<protein>
    <submittedName>
        <fullName evidence="6">Protein CUP-SHAPED COTYLEDON 3</fullName>
    </submittedName>
</protein>
<proteinExistence type="predicted"/>
<gene>
    <name evidence="6" type="primary">NAC031</name>
    <name evidence="6" type="ORF">QJS10_CPB21g00061</name>
</gene>
<evidence type="ECO:0000256" key="4">
    <source>
        <dbReference type="ARBA" id="ARBA00023242"/>
    </source>
</evidence>
<reference evidence="6" key="2">
    <citation type="submission" date="2023-06" db="EMBL/GenBank/DDBJ databases">
        <authorList>
            <person name="Ma L."/>
            <person name="Liu K.-W."/>
            <person name="Li Z."/>
            <person name="Hsiao Y.-Y."/>
            <person name="Qi Y."/>
            <person name="Fu T."/>
            <person name="Tang G."/>
            <person name="Zhang D."/>
            <person name="Sun W.-H."/>
            <person name="Liu D.-K."/>
            <person name="Li Y."/>
            <person name="Chen G.-Z."/>
            <person name="Liu X.-D."/>
            <person name="Liao X.-Y."/>
            <person name="Jiang Y.-T."/>
            <person name="Yu X."/>
            <person name="Hao Y."/>
            <person name="Huang J."/>
            <person name="Zhao X.-W."/>
            <person name="Ke S."/>
            <person name="Chen Y.-Y."/>
            <person name="Wu W.-L."/>
            <person name="Hsu J.-L."/>
            <person name="Lin Y.-F."/>
            <person name="Huang M.-D."/>
            <person name="Li C.-Y."/>
            <person name="Huang L."/>
            <person name="Wang Z.-W."/>
            <person name="Zhao X."/>
            <person name="Zhong W.-Y."/>
            <person name="Peng D.-H."/>
            <person name="Ahmad S."/>
            <person name="Lan S."/>
            <person name="Zhang J.-S."/>
            <person name="Tsai W.-C."/>
            <person name="Van De Peer Y."/>
            <person name="Liu Z.-J."/>
        </authorList>
    </citation>
    <scope>NUCLEOTIDE SEQUENCE</scope>
    <source>
        <strain evidence="6">CP</strain>
        <tissue evidence="6">Leaves</tissue>
    </source>
</reference>
<dbReference type="GO" id="GO:0006355">
    <property type="term" value="P:regulation of DNA-templated transcription"/>
    <property type="evidence" value="ECO:0007669"/>
    <property type="project" value="InterPro"/>
</dbReference>
<dbReference type="InterPro" id="IPR003441">
    <property type="entry name" value="NAC-dom"/>
</dbReference>
<organism evidence="6 7">
    <name type="scientific">Acorus calamus</name>
    <name type="common">Sweet flag</name>
    <dbReference type="NCBI Taxonomy" id="4465"/>
    <lineage>
        <taxon>Eukaryota</taxon>
        <taxon>Viridiplantae</taxon>
        <taxon>Streptophyta</taxon>
        <taxon>Embryophyta</taxon>
        <taxon>Tracheophyta</taxon>
        <taxon>Spermatophyta</taxon>
        <taxon>Magnoliopsida</taxon>
        <taxon>Liliopsida</taxon>
        <taxon>Acoraceae</taxon>
        <taxon>Acorus</taxon>
    </lineage>
</organism>
<keyword evidence="3" id="KW-0804">Transcription</keyword>
<dbReference type="PANTHER" id="PTHR31744">
    <property type="entry name" value="PROTEIN CUP-SHAPED COTYLEDON 2-RELATED"/>
    <property type="match status" value="1"/>
</dbReference>
<dbReference type="SUPFAM" id="SSF101941">
    <property type="entry name" value="NAC domain"/>
    <property type="match status" value="1"/>
</dbReference>
<dbReference type="GO" id="GO:0003677">
    <property type="term" value="F:DNA binding"/>
    <property type="evidence" value="ECO:0007669"/>
    <property type="project" value="UniProtKB-KW"/>
</dbReference>
<dbReference type="EMBL" id="JAUJYO010000021">
    <property type="protein sequence ID" value="KAK1283762.1"/>
    <property type="molecule type" value="Genomic_DNA"/>
</dbReference>
<dbReference type="PROSITE" id="PS51005">
    <property type="entry name" value="NAC"/>
    <property type="match status" value="1"/>
</dbReference>
<keyword evidence="7" id="KW-1185">Reference proteome</keyword>
<dbReference type="PANTHER" id="PTHR31744:SF4">
    <property type="entry name" value="NAC TRANSCRIPTION FACTOR"/>
    <property type="match status" value="1"/>
</dbReference>
<keyword evidence="2" id="KW-0238">DNA-binding</keyword>
<evidence type="ECO:0000313" key="7">
    <source>
        <dbReference type="Proteomes" id="UP001180020"/>
    </source>
</evidence>
<name>A0AAV9C5U6_ACOCL</name>
<sequence>MELREVESSLPPGFRFYPTDEELVCYYLYNKVNSNEELGGRGRGGGSTMVEVDLHTCEPWELPGRLGVV</sequence>
<accession>A0AAV9C5U6</accession>
<dbReference type="Proteomes" id="UP001180020">
    <property type="component" value="Unassembled WGS sequence"/>
</dbReference>
<dbReference type="Gene3D" id="2.170.150.80">
    <property type="entry name" value="NAC domain"/>
    <property type="match status" value="1"/>
</dbReference>
<keyword evidence="4" id="KW-0539">Nucleus</keyword>
<feature type="domain" description="NAC" evidence="5">
    <location>
        <begin position="10"/>
        <end position="69"/>
    </location>
</feature>
<keyword evidence="1" id="KW-0805">Transcription regulation</keyword>
<evidence type="ECO:0000259" key="5">
    <source>
        <dbReference type="PROSITE" id="PS51005"/>
    </source>
</evidence>
<evidence type="ECO:0000256" key="2">
    <source>
        <dbReference type="ARBA" id="ARBA00023125"/>
    </source>
</evidence>
<dbReference type="Pfam" id="PF02365">
    <property type="entry name" value="NAM"/>
    <property type="match status" value="1"/>
</dbReference>
<evidence type="ECO:0000256" key="3">
    <source>
        <dbReference type="ARBA" id="ARBA00023163"/>
    </source>
</evidence>
<evidence type="ECO:0000256" key="1">
    <source>
        <dbReference type="ARBA" id="ARBA00023015"/>
    </source>
</evidence>
<evidence type="ECO:0000313" key="6">
    <source>
        <dbReference type="EMBL" id="KAK1283762.1"/>
    </source>
</evidence>
<dbReference type="InterPro" id="IPR036093">
    <property type="entry name" value="NAC_dom_sf"/>
</dbReference>
<comment type="caution">
    <text evidence="6">The sequence shown here is derived from an EMBL/GenBank/DDBJ whole genome shotgun (WGS) entry which is preliminary data.</text>
</comment>
<dbReference type="AlphaFoldDB" id="A0AAV9C5U6"/>
<reference evidence="6" key="1">
    <citation type="journal article" date="2023" name="Nat. Commun.">
        <title>Diploid and tetraploid genomes of Acorus and the evolution of monocots.</title>
        <authorList>
            <person name="Ma L."/>
            <person name="Liu K.W."/>
            <person name="Li Z."/>
            <person name="Hsiao Y.Y."/>
            <person name="Qi Y."/>
            <person name="Fu T."/>
            <person name="Tang G.D."/>
            <person name="Zhang D."/>
            <person name="Sun W.H."/>
            <person name="Liu D.K."/>
            <person name="Li Y."/>
            <person name="Chen G.Z."/>
            <person name="Liu X.D."/>
            <person name="Liao X.Y."/>
            <person name="Jiang Y.T."/>
            <person name="Yu X."/>
            <person name="Hao Y."/>
            <person name="Huang J."/>
            <person name="Zhao X.W."/>
            <person name="Ke S."/>
            <person name="Chen Y.Y."/>
            <person name="Wu W.L."/>
            <person name="Hsu J.L."/>
            <person name="Lin Y.F."/>
            <person name="Huang M.D."/>
            <person name="Li C.Y."/>
            <person name="Huang L."/>
            <person name="Wang Z.W."/>
            <person name="Zhao X."/>
            <person name="Zhong W.Y."/>
            <person name="Peng D.H."/>
            <person name="Ahmad S."/>
            <person name="Lan S."/>
            <person name="Zhang J.S."/>
            <person name="Tsai W.C."/>
            <person name="Van de Peer Y."/>
            <person name="Liu Z.J."/>
        </authorList>
    </citation>
    <scope>NUCLEOTIDE SEQUENCE</scope>
    <source>
        <strain evidence="6">CP</strain>
    </source>
</reference>